<name>A0AAV1GXS3_XYRNO</name>
<evidence type="ECO:0000256" key="1">
    <source>
        <dbReference type="SAM" id="Phobius"/>
    </source>
</evidence>
<accession>A0AAV1GXS3</accession>
<feature type="domain" description="Ig-like" evidence="2">
    <location>
        <begin position="18"/>
        <end position="117"/>
    </location>
</feature>
<evidence type="ECO:0000313" key="4">
    <source>
        <dbReference type="Proteomes" id="UP001178508"/>
    </source>
</evidence>
<dbReference type="InterPro" id="IPR007110">
    <property type="entry name" value="Ig-like_dom"/>
</dbReference>
<keyword evidence="1" id="KW-0472">Membrane</keyword>
<dbReference type="AlphaFoldDB" id="A0AAV1GXS3"/>
<dbReference type="Proteomes" id="UP001178508">
    <property type="component" value="Chromosome 17"/>
</dbReference>
<evidence type="ECO:0000259" key="2">
    <source>
        <dbReference type="PROSITE" id="PS50835"/>
    </source>
</evidence>
<reference evidence="3" key="1">
    <citation type="submission" date="2023-08" db="EMBL/GenBank/DDBJ databases">
        <authorList>
            <person name="Alioto T."/>
            <person name="Alioto T."/>
            <person name="Gomez Garrido J."/>
        </authorList>
    </citation>
    <scope>NUCLEOTIDE SEQUENCE</scope>
</reference>
<dbReference type="EMBL" id="OY660880">
    <property type="protein sequence ID" value="CAJ1077894.1"/>
    <property type="molecule type" value="Genomic_DNA"/>
</dbReference>
<dbReference type="Gene3D" id="2.60.40.10">
    <property type="entry name" value="Immunoglobulins"/>
    <property type="match status" value="1"/>
</dbReference>
<proteinExistence type="predicted"/>
<keyword evidence="1" id="KW-1133">Transmembrane helix</keyword>
<organism evidence="3 4">
    <name type="scientific">Xyrichtys novacula</name>
    <name type="common">Pearly razorfish</name>
    <name type="synonym">Hemipteronotus novacula</name>
    <dbReference type="NCBI Taxonomy" id="13765"/>
    <lineage>
        <taxon>Eukaryota</taxon>
        <taxon>Metazoa</taxon>
        <taxon>Chordata</taxon>
        <taxon>Craniata</taxon>
        <taxon>Vertebrata</taxon>
        <taxon>Euteleostomi</taxon>
        <taxon>Actinopterygii</taxon>
        <taxon>Neopterygii</taxon>
        <taxon>Teleostei</taxon>
        <taxon>Neoteleostei</taxon>
        <taxon>Acanthomorphata</taxon>
        <taxon>Eupercaria</taxon>
        <taxon>Labriformes</taxon>
        <taxon>Labridae</taxon>
        <taxon>Xyrichtys</taxon>
    </lineage>
</organism>
<keyword evidence="4" id="KW-1185">Reference proteome</keyword>
<gene>
    <name evidence="3" type="ORF">XNOV1_A004482</name>
</gene>
<keyword evidence="1" id="KW-0812">Transmembrane</keyword>
<feature type="transmembrane region" description="Helical" evidence="1">
    <location>
        <begin position="140"/>
        <end position="164"/>
    </location>
</feature>
<dbReference type="PROSITE" id="PS50835">
    <property type="entry name" value="IG_LIKE"/>
    <property type="match status" value="1"/>
</dbReference>
<evidence type="ECO:0000313" key="3">
    <source>
        <dbReference type="EMBL" id="CAJ1077894.1"/>
    </source>
</evidence>
<dbReference type="InterPro" id="IPR013783">
    <property type="entry name" value="Ig-like_fold"/>
</dbReference>
<protein>
    <submittedName>
        <fullName evidence="3">Uncharacterized protein LOC113136927 isoform X10</fullName>
    </submittedName>
</protein>
<sequence>MFSAQIDVSFSVFLIISPSKTVTEEKNGDRVTLRCSVLTYKHLKTEVEWLFKGEDVDEHHQTVGTSQHLCYADVTFQPDHLMYRSRYESLQCEVTVGDKEELFPFRLQSSATEASVTLETPTTTATVSANDSSSNLIDWLWLYVTLAVLVLMTLLIVAVIVIRWKKTKGTKTQKDGDVANDPKDDVAYASIGFTKKSSSQARVLGKVDGDEDDSSVTCVTVKASTSSSAAAV</sequence>